<keyword evidence="4" id="KW-1185">Reference proteome</keyword>
<dbReference type="PANTHER" id="PTHR33473">
    <property type="entry name" value="ATP-DEPENDENT CLP PROTEASE ADAPTER PROTEIN CLPS1, CHLOROPLASTIC"/>
    <property type="match status" value="1"/>
</dbReference>
<comment type="similarity">
    <text evidence="1">Belongs to the ClpS family.</text>
</comment>
<keyword evidence="3" id="KW-0645">Protease</keyword>
<dbReference type="Gene3D" id="3.30.1390.10">
    <property type="match status" value="1"/>
</dbReference>
<evidence type="ECO:0000313" key="3">
    <source>
        <dbReference type="EMBL" id="QUV95074.1"/>
    </source>
</evidence>
<dbReference type="InterPro" id="IPR022935">
    <property type="entry name" value="ClpS"/>
</dbReference>
<accession>A0ABX8B2B0</accession>
<dbReference type="Proteomes" id="UP000677668">
    <property type="component" value="Chromosome 2"/>
</dbReference>
<evidence type="ECO:0000313" key="4">
    <source>
        <dbReference type="Proteomes" id="UP000677668"/>
    </source>
</evidence>
<sequence length="105" mass="12121">MPKLTPDRDEGVLVKEHTTTKEPPMFRVLLHNDDYTTMPFVVYVLQHIFHHSESEATRIMLNVHRRGIGVAGIYPYEIAETKMMQTIQLARANEFPLLCTIEPAE</sequence>
<comment type="function">
    <text evidence="1">Involved in the modulation of the specificity of the ClpAP-mediated ATP-dependent protein degradation.</text>
</comment>
<dbReference type="NCBIfam" id="NF000672">
    <property type="entry name" value="PRK00033.1-5"/>
    <property type="match status" value="1"/>
</dbReference>
<proteinExistence type="inferred from homology"/>
<feature type="domain" description="Adaptor protein ClpS core" evidence="2">
    <location>
        <begin position="21"/>
        <end position="100"/>
    </location>
</feature>
<dbReference type="Pfam" id="PF02617">
    <property type="entry name" value="ClpS"/>
    <property type="match status" value="1"/>
</dbReference>
<gene>
    <name evidence="1 3" type="primary">clpS</name>
    <name evidence="3" type="ORF">J8C05_13680</name>
</gene>
<protein>
    <recommendedName>
        <fullName evidence="1">ATP-dependent Clp protease adapter protein ClpS</fullName>
    </recommendedName>
</protein>
<keyword evidence="3" id="KW-0378">Hydrolase</keyword>
<name>A0ABX8B2B0_9BACT</name>
<dbReference type="SUPFAM" id="SSF54736">
    <property type="entry name" value="ClpS-like"/>
    <property type="match status" value="1"/>
</dbReference>
<evidence type="ECO:0000256" key="1">
    <source>
        <dbReference type="HAMAP-Rule" id="MF_00302"/>
    </source>
</evidence>
<organism evidence="3 4">
    <name type="scientific">Chloracidobacterium sp. N</name>
    <dbReference type="NCBI Taxonomy" id="2821540"/>
    <lineage>
        <taxon>Bacteria</taxon>
        <taxon>Pseudomonadati</taxon>
        <taxon>Acidobacteriota</taxon>
        <taxon>Terriglobia</taxon>
        <taxon>Terriglobales</taxon>
        <taxon>Acidobacteriaceae</taxon>
        <taxon>Chloracidobacterium</taxon>
        <taxon>Chloracidobacterium aggregatum</taxon>
    </lineage>
</organism>
<dbReference type="HAMAP" id="MF_00302">
    <property type="entry name" value="ClpS"/>
    <property type="match status" value="1"/>
</dbReference>
<dbReference type="RefSeq" id="WP_014101365.1">
    <property type="nucleotide sequence ID" value="NZ_CP072643.1"/>
</dbReference>
<dbReference type="PANTHER" id="PTHR33473:SF19">
    <property type="entry name" value="ATP-DEPENDENT CLP PROTEASE ADAPTER PROTEIN CLPS"/>
    <property type="match status" value="1"/>
</dbReference>
<reference evidence="3 4" key="1">
    <citation type="submission" date="2021-03" db="EMBL/GenBank/DDBJ databases">
        <title>Genomic and phenotypic characterization of Chloracidobacterium isolates provides evidence for multiple species.</title>
        <authorList>
            <person name="Saini M.K."/>
            <person name="Costas A.M.G."/>
            <person name="Tank M."/>
            <person name="Bryant D.A."/>
        </authorList>
    </citation>
    <scope>NUCLEOTIDE SEQUENCE [LARGE SCALE GENOMIC DNA]</scope>
    <source>
        <strain evidence="3 4">N</strain>
    </source>
</reference>
<dbReference type="GO" id="GO:0008233">
    <property type="term" value="F:peptidase activity"/>
    <property type="evidence" value="ECO:0007669"/>
    <property type="project" value="UniProtKB-KW"/>
</dbReference>
<dbReference type="EMBL" id="CP072643">
    <property type="protein sequence ID" value="QUV95074.1"/>
    <property type="molecule type" value="Genomic_DNA"/>
</dbReference>
<dbReference type="GO" id="GO:0006508">
    <property type="term" value="P:proteolysis"/>
    <property type="evidence" value="ECO:0007669"/>
    <property type="project" value="UniProtKB-KW"/>
</dbReference>
<evidence type="ECO:0000259" key="2">
    <source>
        <dbReference type="Pfam" id="PF02617"/>
    </source>
</evidence>
<dbReference type="InterPro" id="IPR014719">
    <property type="entry name" value="Ribosomal_bL12_C/ClpS-like"/>
</dbReference>
<dbReference type="InterPro" id="IPR003769">
    <property type="entry name" value="ClpS_core"/>
</dbReference>
<comment type="subunit">
    <text evidence="1">Binds to the N-terminal domain of the chaperone ClpA.</text>
</comment>